<dbReference type="GeneID" id="301138548"/>
<dbReference type="GO" id="GO:0006508">
    <property type="term" value="P:proteolysis"/>
    <property type="evidence" value="ECO:0007669"/>
    <property type="project" value="UniProtKB-KW"/>
</dbReference>
<evidence type="ECO:0000256" key="5">
    <source>
        <dbReference type="SAM" id="Phobius"/>
    </source>
</evidence>
<dbReference type="Proteomes" id="UP000036867">
    <property type="component" value="Unassembled WGS sequence"/>
</dbReference>
<evidence type="ECO:0000313" key="6">
    <source>
        <dbReference type="EMBL" id="KOO48050.1"/>
    </source>
</evidence>
<reference evidence="7" key="1">
    <citation type="submission" date="2015-08" db="EMBL/GenBank/DDBJ databases">
        <title>Fjat-10028 dsm 16317.</title>
        <authorList>
            <person name="Liu B."/>
            <person name="Wang J."/>
            <person name="Zhu Y."/>
            <person name="Liu G."/>
            <person name="Chen Q."/>
            <person name="Chen Z."/>
            <person name="Lan J."/>
            <person name="Che J."/>
            <person name="Ge C."/>
            <person name="Shi H."/>
            <person name="Pan Z."/>
            <person name="Liu X."/>
        </authorList>
    </citation>
    <scope>NUCLEOTIDE SEQUENCE [LARGE SCALE GENOMIC DNA]</scope>
    <source>
        <strain evidence="7">DSM 16317</strain>
    </source>
</reference>
<keyword evidence="1" id="KW-0645">Protease</keyword>
<comment type="caution">
    <text evidence="6">The sequence shown here is derived from an EMBL/GenBank/DDBJ whole genome shotgun (WGS) entry which is preliminary data.</text>
</comment>
<sequence length="222" mass="24973">MRKKRSLILGILLLVIGLVFIFYQPIMGYFISNMSRATIEKQDIALEMKNPDASFDFQQVDDLNVKDVVKAQFNQKKINAIGVISVPQVNMRLPILYGVSNTNLAIGAGTMKPEQKMGKANYALAGHNMNNGKALFSPLTSAKEGMQVYVTDFKKIYEYKIDKMHIVQPEQIDVIDDSNEKLITLVTCNYDGSKRLIIQGKLVEIKSYDKTSANNIFANKQL</sequence>
<dbReference type="InterPro" id="IPR042007">
    <property type="entry name" value="Sortase_A"/>
</dbReference>
<keyword evidence="2" id="KW-0378">Hydrolase</keyword>
<dbReference type="InterPro" id="IPR023365">
    <property type="entry name" value="Sortase_dom-sf"/>
</dbReference>
<dbReference type="EMBL" id="LILB01000008">
    <property type="protein sequence ID" value="KOO48050.1"/>
    <property type="molecule type" value="Genomic_DNA"/>
</dbReference>
<keyword evidence="3" id="KW-0788">Thiol protease</keyword>
<dbReference type="OrthoDB" id="1648028at2"/>
<feature type="active site" description="Proton donor/acceptor" evidence="4">
    <location>
        <position position="127"/>
    </location>
</feature>
<dbReference type="Gene3D" id="2.40.260.10">
    <property type="entry name" value="Sortase"/>
    <property type="match status" value="1"/>
</dbReference>
<proteinExistence type="predicted"/>
<keyword evidence="5" id="KW-1133">Transmembrane helix</keyword>
<dbReference type="GO" id="GO:0008234">
    <property type="term" value="F:cysteine-type peptidase activity"/>
    <property type="evidence" value="ECO:0007669"/>
    <property type="project" value="UniProtKB-KW"/>
</dbReference>
<evidence type="ECO:0000256" key="2">
    <source>
        <dbReference type="ARBA" id="ARBA00022801"/>
    </source>
</evidence>
<evidence type="ECO:0000313" key="7">
    <source>
        <dbReference type="Proteomes" id="UP000036867"/>
    </source>
</evidence>
<evidence type="ECO:0000256" key="4">
    <source>
        <dbReference type="PIRSR" id="PIRSR605754-1"/>
    </source>
</evidence>
<organism evidence="6 7">
    <name type="scientific">Viridibacillus arvi</name>
    <dbReference type="NCBI Taxonomy" id="263475"/>
    <lineage>
        <taxon>Bacteria</taxon>
        <taxon>Bacillati</taxon>
        <taxon>Bacillota</taxon>
        <taxon>Bacilli</taxon>
        <taxon>Bacillales</taxon>
        <taxon>Caryophanaceae</taxon>
        <taxon>Viridibacillus</taxon>
    </lineage>
</organism>
<keyword evidence="7" id="KW-1185">Reference proteome</keyword>
<keyword evidence="5" id="KW-0812">Transmembrane</keyword>
<protein>
    <recommendedName>
        <fullName evidence="8">Sortase</fullName>
    </recommendedName>
</protein>
<dbReference type="NCBIfam" id="TIGR01076">
    <property type="entry name" value="sortase_fam"/>
    <property type="match status" value="1"/>
</dbReference>
<feature type="active site" description="Acyl-thioester intermediate" evidence="4">
    <location>
        <position position="188"/>
    </location>
</feature>
<evidence type="ECO:0008006" key="8">
    <source>
        <dbReference type="Google" id="ProtNLM"/>
    </source>
</evidence>
<dbReference type="STRING" id="263475.AMD00_20840"/>
<evidence type="ECO:0000256" key="3">
    <source>
        <dbReference type="ARBA" id="ARBA00022807"/>
    </source>
</evidence>
<dbReference type="InterPro" id="IPR005754">
    <property type="entry name" value="Sortase"/>
</dbReference>
<evidence type="ECO:0000256" key="1">
    <source>
        <dbReference type="ARBA" id="ARBA00022670"/>
    </source>
</evidence>
<dbReference type="Pfam" id="PF04203">
    <property type="entry name" value="Sortase"/>
    <property type="match status" value="1"/>
</dbReference>
<dbReference type="RefSeq" id="WP_053418920.1">
    <property type="nucleotide sequence ID" value="NZ_JBCMHV010000020.1"/>
</dbReference>
<keyword evidence="5" id="KW-0472">Membrane</keyword>
<dbReference type="SUPFAM" id="SSF63817">
    <property type="entry name" value="Sortase"/>
    <property type="match status" value="1"/>
</dbReference>
<accession>A0A0M0LAD4</accession>
<dbReference type="AlphaFoldDB" id="A0A0M0LAD4"/>
<feature type="transmembrane region" description="Helical" evidence="5">
    <location>
        <begin position="7"/>
        <end position="31"/>
    </location>
</feature>
<gene>
    <name evidence="6" type="ORF">AMD00_20840</name>
</gene>
<dbReference type="CDD" id="cd06165">
    <property type="entry name" value="Sortase_A"/>
    <property type="match status" value="1"/>
</dbReference>
<name>A0A0M0LAD4_9BACL</name>